<organism evidence="3 4">
    <name type="scientific">Trypanosoma conorhini</name>
    <dbReference type="NCBI Taxonomy" id="83891"/>
    <lineage>
        <taxon>Eukaryota</taxon>
        <taxon>Discoba</taxon>
        <taxon>Euglenozoa</taxon>
        <taxon>Kinetoplastea</taxon>
        <taxon>Metakinetoplastina</taxon>
        <taxon>Trypanosomatida</taxon>
        <taxon>Trypanosomatidae</taxon>
        <taxon>Trypanosoma</taxon>
    </lineage>
</organism>
<protein>
    <submittedName>
        <fullName evidence="3">Uncharacterized protein</fullName>
    </submittedName>
</protein>
<feature type="region of interest" description="Disordered" evidence="2">
    <location>
        <begin position="71"/>
        <end position="92"/>
    </location>
</feature>
<keyword evidence="1" id="KW-0175">Coiled coil</keyword>
<feature type="region of interest" description="Disordered" evidence="2">
    <location>
        <begin position="924"/>
        <end position="958"/>
    </location>
</feature>
<dbReference type="AlphaFoldDB" id="A0A3R7MBJ2"/>
<evidence type="ECO:0000256" key="1">
    <source>
        <dbReference type="SAM" id="Coils"/>
    </source>
</evidence>
<feature type="coiled-coil region" evidence="1">
    <location>
        <begin position="441"/>
        <end position="468"/>
    </location>
</feature>
<dbReference type="RefSeq" id="XP_029226547.1">
    <property type="nucleotide sequence ID" value="XM_029373334.1"/>
</dbReference>
<evidence type="ECO:0000256" key="2">
    <source>
        <dbReference type="SAM" id="MobiDB-lite"/>
    </source>
</evidence>
<comment type="caution">
    <text evidence="3">The sequence shown here is derived from an EMBL/GenBank/DDBJ whole genome shotgun (WGS) entry which is preliminary data.</text>
</comment>
<feature type="region of interest" description="Disordered" evidence="2">
    <location>
        <begin position="314"/>
        <end position="381"/>
    </location>
</feature>
<dbReference type="Proteomes" id="UP000284403">
    <property type="component" value="Unassembled WGS sequence"/>
</dbReference>
<dbReference type="EMBL" id="MKKU01000439">
    <property type="protein sequence ID" value="RNF12403.1"/>
    <property type="molecule type" value="Genomic_DNA"/>
</dbReference>
<sequence length="958" mass="104330">MKKWWRTEALREAQPSVLSRANGSRGAGVFVAPPHSPDNKICSNASGGGDSSAAADSGDLFGGMEVVRTRHRRSAASTAGSHTPRGDSSASVQMKDCVQPLTPAAEPSPFFMRFEMSPGAVQDEEEAPQVTQMRQRLERYFELYNPSKLSQVEDTIKAFMGREEELFVQLVSNYGPEPNELKASALPRGDKLPPPGAASETESAFDFIASGAKKHRCDNREGVAANTPLAAVVSSCMRRDAADLNPRQTPVEAAHTLLDDGDGTKPAFDFLAPREAGEPSGFDVVPLPAVAGAKLAPDSAAEETDGAAVRNAEGMHTEAKTESDAAPHVCRSALESDEDSNDKEEDTTVEENVKASCSRGHKCSGSSSSSRDKITGSDAKSGTEAIWDIQRREVQDSQGDVLLARANLSLVLDEIRASIERRRECMTAVSKLEKRVEQCAAEEAFEEAALLSAELEQLGAQLAELDGAPVRLLASLCARRDAAVEVVRSLARLLRRHRQELIDSKDGADRRVRKFIQEVTRSLETRREEVGAAIEQAKRLEESARREQTGLRERRAALREKMLRQSEELRTLQGRVSQEKMEVDAEIAALEAKLATLRRTSAEKAAELQEVTSTLLRVEAEQESMERDIDNFLNEEEDRVRVAAANLEQLQQESDVLRAEAEAFDAKRDSLLSELQDCVTRIDVYEQRQTLLERETLSDLQKYTNAVVELLRMRNAGRGVLFTAPSLTSCGAAAAGNTHEAAEAEEEEEETPLSHVNRLRRQLSTLNAEDETSEALVASLGVQLAETRNNIPLLEAAKKAAAAALRFKEAQLKADEIRRQTASMAGLTAAIDAAQERIRANALERSSLQQQLTQERAKAAARARGFLARYRDALEAAAMVTSATATPNLLQLAAEDAGHDELAEAMQRLMTTLQQECSEAALPDRAEEGNDGVIGSPEAVPKETTASMMNEKLGEQGA</sequence>
<accession>A0A3R7MBJ2</accession>
<feature type="coiled-coil region" evidence="1">
    <location>
        <begin position="523"/>
        <end position="667"/>
    </location>
</feature>
<name>A0A3R7MBJ2_9TRYP</name>
<keyword evidence="4" id="KW-1185">Reference proteome</keyword>
<gene>
    <name evidence="3" type="ORF">Tco025E_06457</name>
</gene>
<reference evidence="3 4" key="1">
    <citation type="journal article" date="2018" name="BMC Genomics">
        <title>Genomic comparison of Trypanosoma conorhini and Trypanosoma rangeli to Trypanosoma cruzi strains of high and low virulence.</title>
        <authorList>
            <person name="Bradwell K.R."/>
            <person name="Koparde V.N."/>
            <person name="Matveyev A.V."/>
            <person name="Serrano M.G."/>
            <person name="Alves J.M."/>
            <person name="Parikh H."/>
            <person name="Huang B."/>
            <person name="Lee V."/>
            <person name="Espinosa-Alvarez O."/>
            <person name="Ortiz P.A."/>
            <person name="Costa-Martins A.G."/>
            <person name="Teixeira M.M."/>
            <person name="Buck G.A."/>
        </authorList>
    </citation>
    <scope>NUCLEOTIDE SEQUENCE [LARGE SCALE GENOMIC DNA]</scope>
    <source>
        <strain evidence="3 4">025E</strain>
    </source>
</reference>
<feature type="compositionally biased region" description="Basic and acidic residues" evidence="2">
    <location>
        <begin position="314"/>
        <end position="325"/>
    </location>
</feature>
<dbReference type="GeneID" id="40320068"/>
<proteinExistence type="predicted"/>
<evidence type="ECO:0000313" key="3">
    <source>
        <dbReference type="EMBL" id="RNF12403.1"/>
    </source>
</evidence>
<feature type="compositionally biased region" description="Acidic residues" evidence="2">
    <location>
        <begin position="335"/>
        <end position="349"/>
    </location>
</feature>
<dbReference type="OrthoDB" id="251672at2759"/>
<evidence type="ECO:0000313" key="4">
    <source>
        <dbReference type="Proteomes" id="UP000284403"/>
    </source>
</evidence>